<dbReference type="InterPro" id="IPR029041">
    <property type="entry name" value="FAD-linked_oxidoreductase-like"/>
</dbReference>
<dbReference type="InterPro" id="IPR004620">
    <property type="entry name" value="MTHF_reductase_bac"/>
</dbReference>
<comment type="caution">
    <text evidence="13">The sequence shown here is derived from an EMBL/GenBank/DDBJ whole genome shotgun (WGS) entry which is preliminary data.</text>
</comment>
<evidence type="ECO:0000256" key="4">
    <source>
        <dbReference type="ARBA" id="ARBA00022605"/>
    </source>
</evidence>
<evidence type="ECO:0000256" key="5">
    <source>
        <dbReference type="ARBA" id="ARBA00022630"/>
    </source>
</evidence>
<evidence type="ECO:0000256" key="7">
    <source>
        <dbReference type="ARBA" id="ARBA00023002"/>
    </source>
</evidence>
<dbReference type="CDD" id="cd00537">
    <property type="entry name" value="MTHFR"/>
    <property type="match status" value="1"/>
</dbReference>
<dbReference type="Pfam" id="PF02219">
    <property type="entry name" value="MTHFR"/>
    <property type="match status" value="1"/>
</dbReference>
<comment type="pathway">
    <text evidence="2 12">One-carbon metabolism; tetrahydrofolate interconversion.</text>
</comment>
<keyword evidence="6 12" id="KW-0274">FAD</keyword>
<dbReference type="EC" id="1.5.1.54" evidence="12"/>
<evidence type="ECO:0000256" key="1">
    <source>
        <dbReference type="ARBA" id="ARBA00001974"/>
    </source>
</evidence>
<sequence length="287" mass="31820">MTLKVSFEIFPPRTEKSEASLYEALDQLAPLEPEFVSMTYGAGGSSRDVNNRILKELGKRKDFETAAHLTCVGQSKDEIDELIDTWMGYGIKRFVALRGDMPEPGQPYKPHPEGYENTADLVQVLANRGAKDISVGCYPEVHPDSPSQDADIEHLKSKVDAGATRAISQFFFDVEAFLRFRDKADKAGINVPLVPGVLPVHDYHKMVRFANMCGAIVPDWVGQRFEGLDDDPETRGQVGAIIAAELCTALQAEGVDRFHFYTLNRAPLTHAVCRQLGLQPRLEEEAA</sequence>
<keyword evidence="14" id="KW-1185">Reference proteome</keyword>
<dbReference type="SUPFAM" id="SSF51730">
    <property type="entry name" value="FAD-linked oxidoreductase"/>
    <property type="match status" value="1"/>
</dbReference>
<evidence type="ECO:0000313" key="13">
    <source>
        <dbReference type="EMBL" id="MFC4350154.1"/>
    </source>
</evidence>
<keyword evidence="9" id="KW-0486">Methionine biosynthesis</keyword>
<keyword evidence="4" id="KW-0028">Amino-acid biosynthesis</keyword>
<dbReference type="Proteomes" id="UP001595799">
    <property type="component" value="Unassembled WGS sequence"/>
</dbReference>
<evidence type="ECO:0000313" key="14">
    <source>
        <dbReference type="Proteomes" id="UP001595799"/>
    </source>
</evidence>
<evidence type="ECO:0000256" key="2">
    <source>
        <dbReference type="ARBA" id="ARBA00004777"/>
    </source>
</evidence>
<accession>A0ABV8UFV7</accession>
<name>A0ABV8UFV7_9PROT</name>
<dbReference type="Gene3D" id="3.20.20.220">
    <property type="match status" value="1"/>
</dbReference>
<evidence type="ECO:0000256" key="11">
    <source>
        <dbReference type="ARBA" id="ARBA00048628"/>
    </source>
</evidence>
<reference evidence="14" key="1">
    <citation type="journal article" date="2019" name="Int. J. Syst. Evol. Microbiol.">
        <title>The Global Catalogue of Microorganisms (GCM) 10K type strain sequencing project: providing services to taxonomists for standard genome sequencing and annotation.</title>
        <authorList>
            <consortium name="The Broad Institute Genomics Platform"/>
            <consortium name="The Broad Institute Genome Sequencing Center for Infectious Disease"/>
            <person name="Wu L."/>
            <person name="Ma J."/>
        </authorList>
    </citation>
    <scope>NUCLEOTIDE SEQUENCE [LARGE SCALE GENOMIC DNA]</scope>
    <source>
        <strain evidence="14">CECT 8472</strain>
    </source>
</reference>
<evidence type="ECO:0000256" key="10">
    <source>
        <dbReference type="ARBA" id="ARBA00034478"/>
    </source>
</evidence>
<dbReference type="EMBL" id="JBHSCW010000001">
    <property type="protein sequence ID" value="MFC4350154.1"/>
    <property type="molecule type" value="Genomic_DNA"/>
</dbReference>
<dbReference type="InterPro" id="IPR003171">
    <property type="entry name" value="Mehydrof_redctse-like"/>
</dbReference>
<gene>
    <name evidence="13" type="primary">metF</name>
    <name evidence="13" type="ORF">ACFOW6_01220</name>
</gene>
<evidence type="ECO:0000256" key="12">
    <source>
        <dbReference type="RuleBase" id="RU003862"/>
    </source>
</evidence>
<dbReference type="PANTHER" id="PTHR45754">
    <property type="entry name" value="METHYLENETETRAHYDROFOLATE REDUCTASE"/>
    <property type="match status" value="1"/>
</dbReference>
<comment type="similarity">
    <text evidence="3 12">Belongs to the methylenetetrahydrofolate reductase family.</text>
</comment>
<evidence type="ECO:0000256" key="9">
    <source>
        <dbReference type="ARBA" id="ARBA00023167"/>
    </source>
</evidence>
<keyword evidence="8" id="KW-0520">NAD</keyword>
<evidence type="ECO:0000256" key="8">
    <source>
        <dbReference type="ARBA" id="ARBA00023027"/>
    </source>
</evidence>
<comment type="catalytic activity">
    <reaction evidence="11">
        <text>(6S)-5-methyl-5,6,7,8-tetrahydrofolate + NAD(+) = (6R)-5,10-methylene-5,6,7,8-tetrahydrofolate + NADH + H(+)</text>
        <dbReference type="Rhea" id="RHEA:19821"/>
        <dbReference type="ChEBI" id="CHEBI:15378"/>
        <dbReference type="ChEBI" id="CHEBI:15636"/>
        <dbReference type="ChEBI" id="CHEBI:18608"/>
        <dbReference type="ChEBI" id="CHEBI:57540"/>
        <dbReference type="ChEBI" id="CHEBI:57945"/>
        <dbReference type="EC" id="1.5.1.54"/>
    </reaction>
    <physiologicalReaction direction="right-to-left" evidence="11">
        <dbReference type="Rhea" id="RHEA:19823"/>
    </physiologicalReaction>
</comment>
<protein>
    <recommendedName>
        <fullName evidence="12">Methylenetetrahydrofolate reductase</fullName>
        <ecNumber evidence="12">1.5.1.54</ecNumber>
    </recommendedName>
</protein>
<organism evidence="13 14">
    <name type="scientific">Fodinicurvata halophila</name>
    <dbReference type="NCBI Taxonomy" id="1419723"/>
    <lineage>
        <taxon>Bacteria</taxon>
        <taxon>Pseudomonadati</taxon>
        <taxon>Pseudomonadota</taxon>
        <taxon>Alphaproteobacteria</taxon>
        <taxon>Rhodospirillales</taxon>
        <taxon>Rhodovibrionaceae</taxon>
        <taxon>Fodinicurvata</taxon>
    </lineage>
</organism>
<keyword evidence="7 12" id="KW-0560">Oxidoreductase</keyword>
<evidence type="ECO:0000256" key="3">
    <source>
        <dbReference type="ARBA" id="ARBA00006743"/>
    </source>
</evidence>
<comment type="cofactor">
    <cofactor evidence="1 12">
        <name>FAD</name>
        <dbReference type="ChEBI" id="CHEBI:57692"/>
    </cofactor>
</comment>
<dbReference type="PANTHER" id="PTHR45754:SF3">
    <property type="entry name" value="METHYLENETETRAHYDROFOLATE REDUCTASE (NADPH)"/>
    <property type="match status" value="1"/>
</dbReference>
<dbReference type="RefSeq" id="WP_382420325.1">
    <property type="nucleotide sequence ID" value="NZ_JBHSCW010000001.1"/>
</dbReference>
<dbReference type="GO" id="GO:0004489">
    <property type="term" value="F:methylenetetrahydrofolate reductase [NAD(P)H] activity"/>
    <property type="evidence" value="ECO:0007669"/>
    <property type="project" value="UniProtKB-EC"/>
</dbReference>
<evidence type="ECO:0000256" key="6">
    <source>
        <dbReference type="ARBA" id="ARBA00022827"/>
    </source>
</evidence>
<comment type="pathway">
    <text evidence="10">Amino-acid biosynthesis; L-methionine biosynthesis via de novo pathway.</text>
</comment>
<keyword evidence="5 12" id="KW-0285">Flavoprotein</keyword>
<proteinExistence type="inferred from homology"/>
<dbReference type="NCBIfam" id="TIGR00676">
    <property type="entry name" value="fadh2"/>
    <property type="match status" value="1"/>
</dbReference>